<sequence length="74" mass="8203">MCVAVPVEIVKIDGTEAWVNFGGVQKMVSIALVEDVKVGDYVLLHAGCAVSRLDRKEAEKTLELFKAYTMMQKE</sequence>
<protein>
    <submittedName>
        <fullName evidence="2">Hydrogenase maturation protein HypC</fullName>
    </submittedName>
</protein>
<dbReference type="Proteomes" id="UP000184536">
    <property type="component" value="Unassembled WGS sequence"/>
</dbReference>
<evidence type="ECO:0000313" key="3">
    <source>
        <dbReference type="Proteomes" id="UP000184536"/>
    </source>
</evidence>
<dbReference type="PANTHER" id="PTHR35177">
    <property type="entry name" value="HYDROGENASE MATURATION FACTOR HYBG"/>
    <property type="match status" value="1"/>
</dbReference>
<reference evidence="3" key="1">
    <citation type="submission" date="2016-11" db="EMBL/GenBank/DDBJ databases">
        <authorList>
            <person name="Varghese N."/>
            <person name="Submissions S."/>
        </authorList>
    </citation>
    <scope>NUCLEOTIDE SEQUENCE [LARGE SCALE GENOMIC DNA]</scope>
    <source>
        <strain evidence="3">DSM 17957</strain>
    </source>
</reference>
<name>A0A1M6D0B4_9FIRM</name>
<dbReference type="GO" id="GO:0005506">
    <property type="term" value="F:iron ion binding"/>
    <property type="evidence" value="ECO:0007669"/>
    <property type="project" value="TreeGrafter"/>
</dbReference>
<keyword evidence="3" id="KW-1185">Reference proteome</keyword>
<dbReference type="OrthoDB" id="9806017at2"/>
<dbReference type="NCBIfam" id="TIGR00074">
    <property type="entry name" value="hypC_hupF"/>
    <property type="match status" value="1"/>
</dbReference>
<dbReference type="PANTHER" id="PTHR35177:SF2">
    <property type="entry name" value="HYDROGENASE MATURATION FACTOR HYBG"/>
    <property type="match status" value="1"/>
</dbReference>
<dbReference type="EMBL" id="FQZV01000005">
    <property type="protein sequence ID" value="SHI66649.1"/>
    <property type="molecule type" value="Genomic_DNA"/>
</dbReference>
<comment type="similarity">
    <text evidence="1">Belongs to the HupF/HypC family.</text>
</comment>
<proteinExistence type="inferred from homology"/>
<dbReference type="STRING" id="1121919.SAMN02745975_00336"/>
<organism evidence="2 3">
    <name type="scientific">Geosporobacter subterraneus DSM 17957</name>
    <dbReference type="NCBI Taxonomy" id="1121919"/>
    <lineage>
        <taxon>Bacteria</taxon>
        <taxon>Bacillati</taxon>
        <taxon>Bacillota</taxon>
        <taxon>Clostridia</taxon>
        <taxon>Peptostreptococcales</taxon>
        <taxon>Thermotaleaceae</taxon>
        <taxon>Geosporobacter</taxon>
    </lineage>
</organism>
<dbReference type="SUPFAM" id="SSF159127">
    <property type="entry name" value="HupF/HypC-like"/>
    <property type="match status" value="1"/>
</dbReference>
<dbReference type="RefSeq" id="WP_110939637.1">
    <property type="nucleotide sequence ID" value="NZ_FQZV01000005.1"/>
</dbReference>
<dbReference type="GO" id="GO:1902670">
    <property type="term" value="F:carbon dioxide binding"/>
    <property type="evidence" value="ECO:0007669"/>
    <property type="project" value="TreeGrafter"/>
</dbReference>
<accession>A0A1M6D0B4</accession>
<gene>
    <name evidence="2" type="ORF">SAMN02745975_00336</name>
</gene>
<dbReference type="AlphaFoldDB" id="A0A1M6D0B4"/>
<evidence type="ECO:0000313" key="2">
    <source>
        <dbReference type="EMBL" id="SHI66649.1"/>
    </source>
</evidence>
<dbReference type="Pfam" id="PF01455">
    <property type="entry name" value="HupF_HypC"/>
    <property type="match status" value="1"/>
</dbReference>
<dbReference type="InterPro" id="IPR001109">
    <property type="entry name" value="Hydrogenase_HupF/HypC"/>
</dbReference>
<dbReference type="Gene3D" id="2.30.30.140">
    <property type="match status" value="1"/>
</dbReference>
<evidence type="ECO:0000256" key="1">
    <source>
        <dbReference type="ARBA" id="ARBA00006018"/>
    </source>
</evidence>
<dbReference type="GO" id="GO:0051604">
    <property type="term" value="P:protein maturation"/>
    <property type="evidence" value="ECO:0007669"/>
    <property type="project" value="TreeGrafter"/>
</dbReference>
<dbReference type="PRINTS" id="PR00445">
    <property type="entry name" value="HUPFHYPC"/>
</dbReference>